<dbReference type="EMBL" id="LR215048">
    <property type="protein sequence ID" value="VEU79599.1"/>
    <property type="molecule type" value="Genomic_DNA"/>
</dbReference>
<feature type="transmembrane region" description="Helical" evidence="1">
    <location>
        <begin position="7"/>
        <end position="26"/>
    </location>
</feature>
<dbReference type="STRING" id="1278311.GCA_000428705_01021"/>
<organism evidence="2 3">
    <name type="scientific">Haploplasma axanthum</name>
    <name type="common">Acholeplasma axanthum</name>
    <dbReference type="NCBI Taxonomy" id="29552"/>
    <lineage>
        <taxon>Bacteria</taxon>
        <taxon>Bacillati</taxon>
        <taxon>Mycoplasmatota</taxon>
        <taxon>Mollicutes</taxon>
        <taxon>Acholeplasmatales</taxon>
        <taxon>Acholeplasmataceae</taxon>
        <taxon>Haploplasma</taxon>
    </lineage>
</organism>
<evidence type="ECO:0000256" key="1">
    <source>
        <dbReference type="SAM" id="Phobius"/>
    </source>
</evidence>
<dbReference type="OrthoDB" id="384454at2"/>
<accession>A0A449BB90</accession>
<dbReference type="Proteomes" id="UP000289841">
    <property type="component" value="Chromosome"/>
</dbReference>
<name>A0A449BB90_HAPAX</name>
<gene>
    <name evidence="2" type="ORF">NCTC10138_00042</name>
</gene>
<feature type="transmembrane region" description="Helical" evidence="1">
    <location>
        <begin position="38"/>
        <end position="64"/>
    </location>
</feature>
<keyword evidence="1" id="KW-1133">Transmembrane helix</keyword>
<dbReference type="RefSeq" id="WP_026390549.1">
    <property type="nucleotide sequence ID" value="NZ_LR215048.1"/>
</dbReference>
<dbReference type="KEGG" id="aaxa:NCTC10138_00042"/>
<evidence type="ECO:0000313" key="3">
    <source>
        <dbReference type="Proteomes" id="UP000289841"/>
    </source>
</evidence>
<keyword evidence="1" id="KW-0812">Transmembrane</keyword>
<proteinExistence type="predicted"/>
<protein>
    <submittedName>
        <fullName evidence="2">Uncharacterized protein</fullName>
    </submittedName>
</protein>
<dbReference type="AlphaFoldDB" id="A0A449BB90"/>
<sequence length="281" mass="32397">MKKDKSFKVLVVIVGIVFVLAVVSLLAGDYLAATFDVIGIRIAVLIVSFAAFVASTMFSLMVYLHNKTVSKINDDSNRRAELFRELQFASSNYSIIEFNDRMLIYHESERYIPRFYNDDRPTFHMVQDTLDMEKEVDFYTIRIPFKVIEGKTAGKIKLQKIRFEREGVKFNFIPAYGRTETQGYILYNEQTKRNNLIINLVFNKDSGYFSEEELNKFSKIKIFLSVVSILGVKIKGISELYFTNPTIIEGDGLHTYKINSANFSLTQKPSIEKLEYGDELI</sequence>
<reference evidence="2 3" key="1">
    <citation type="submission" date="2019-01" db="EMBL/GenBank/DDBJ databases">
        <authorList>
            <consortium name="Pathogen Informatics"/>
        </authorList>
    </citation>
    <scope>NUCLEOTIDE SEQUENCE [LARGE SCALE GENOMIC DNA]</scope>
    <source>
        <strain evidence="2 3">NCTC10138</strain>
    </source>
</reference>
<evidence type="ECO:0000313" key="2">
    <source>
        <dbReference type="EMBL" id="VEU79599.1"/>
    </source>
</evidence>
<keyword evidence="3" id="KW-1185">Reference proteome</keyword>
<keyword evidence="1" id="KW-0472">Membrane</keyword>